<dbReference type="CDD" id="cd00887">
    <property type="entry name" value="MoeA"/>
    <property type="match status" value="1"/>
</dbReference>
<keyword evidence="6" id="KW-0808">Transferase</keyword>
<dbReference type="InterPro" id="IPR001453">
    <property type="entry name" value="MoaB/Mog_dom"/>
</dbReference>
<dbReference type="Gene3D" id="2.170.190.11">
    <property type="entry name" value="Molybdopterin biosynthesis moea protein, domain 3"/>
    <property type="match status" value="1"/>
</dbReference>
<dbReference type="PANTHER" id="PTHR10192">
    <property type="entry name" value="MOLYBDOPTERIN BIOSYNTHESIS PROTEIN"/>
    <property type="match status" value="1"/>
</dbReference>
<dbReference type="GO" id="GO:0005829">
    <property type="term" value="C:cytosol"/>
    <property type="evidence" value="ECO:0007669"/>
    <property type="project" value="TreeGrafter"/>
</dbReference>
<dbReference type="NCBIfam" id="TIGR00177">
    <property type="entry name" value="molyb_syn"/>
    <property type="match status" value="1"/>
</dbReference>
<dbReference type="Proteomes" id="UP000622317">
    <property type="component" value="Unassembled WGS sequence"/>
</dbReference>
<protein>
    <recommendedName>
        <fullName evidence="6">Molybdopterin molybdenumtransferase</fullName>
        <ecNumber evidence="6">2.10.1.1</ecNumber>
    </recommendedName>
</protein>
<dbReference type="GO" id="GO:0061599">
    <property type="term" value="F:molybdopterin molybdotransferase activity"/>
    <property type="evidence" value="ECO:0007669"/>
    <property type="project" value="UniProtKB-UniRule"/>
</dbReference>
<dbReference type="EC" id="2.10.1.1" evidence="6"/>
<dbReference type="Pfam" id="PF00994">
    <property type="entry name" value="MoCF_biosynth"/>
    <property type="match status" value="1"/>
</dbReference>
<comment type="catalytic activity">
    <reaction evidence="5">
        <text>adenylyl-molybdopterin + molybdate = Mo-molybdopterin + AMP + H(+)</text>
        <dbReference type="Rhea" id="RHEA:35047"/>
        <dbReference type="ChEBI" id="CHEBI:15378"/>
        <dbReference type="ChEBI" id="CHEBI:36264"/>
        <dbReference type="ChEBI" id="CHEBI:62727"/>
        <dbReference type="ChEBI" id="CHEBI:71302"/>
        <dbReference type="ChEBI" id="CHEBI:456215"/>
        <dbReference type="EC" id="2.10.1.1"/>
    </reaction>
</comment>
<gene>
    <name evidence="8" type="ORF">IEN85_18540</name>
</gene>
<evidence type="ECO:0000256" key="1">
    <source>
        <dbReference type="ARBA" id="ARBA00002901"/>
    </source>
</evidence>
<evidence type="ECO:0000256" key="5">
    <source>
        <dbReference type="ARBA" id="ARBA00047317"/>
    </source>
</evidence>
<dbReference type="PANTHER" id="PTHR10192:SF5">
    <property type="entry name" value="GEPHYRIN"/>
    <property type="match status" value="1"/>
</dbReference>
<evidence type="ECO:0000256" key="2">
    <source>
        <dbReference type="ARBA" id="ARBA00005046"/>
    </source>
</evidence>
<dbReference type="SUPFAM" id="SSF63882">
    <property type="entry name" value="MoeA N-terminal region -like"/>
    <property type="match status" value="1"/>
</dbReference>
<evidence type="ECO:0000259" key="7">
    <source>
        <dbReference type="SMART" id="SM00852"/>
    </source>
</evidence>
<dbReference type="Gene3D" id="2.40.340.10">
    <property type="entry name" value="MoeA, C-terminal, domain IV"/>
    <property type="match status" value="1"/>
</dbReference>
<comment type="similarity">
    <text evidence="3 6">Belongs to the MoeA family.</text>
</comment>
<dbReference type="SUPFAM" id="SSF53218">
    <property type="entry name" value="Molybdenum cofactor biosynthesis proteins"/>
    <property type="match status" value="1"/>
</dbReference>
<dbReference type="GO" id="GO:0006777">
    <property type="term" value="P:Mo-molybdopterin cofactor biosynthetic process"/>
    <property type="evidence" value="ECO:0007669"/>
    <property type="project" value="UniProtKB-UniRule"/>
</dbReference>
<dbReference type="SMART" id="SM00852">
    <property type="entry name" value="MoCF_biosynth"/>
    <property type="match status" value="1"/>
</dbReference>
<keyword evidence="6" id="KW-0479">Metal-binding</keyword>
<keyword evidence="6" id="KW-0460">Magnesium</keyword>
<dbReference type="InterPro" id="IPR005111">
    <property type="entry name" value="MoeA_C_domain_IV"/>
</dbReference>
<dbReference type="Gene3D" id="3.40.980.10">
    <property type="entry name" value="MoaB/Mog-like domain"/>
    <property type="match status" value="1"/>
</dbReference>
<evidence type="ECO:0000313" key="9">
    <source>
        <dbReference type="Proteomes" id="UP000622317"/>
    </source>
</evidence>
<sequence length="404" mass="44160">MITVQEAEKLILDSIGEIETETVSIDAALGRCLREPILADRALPPFDRATLDGIAINSSSYNTGQRKFKVAGTAPAGAVQQELPDVKSCLEIMTGAPLPRLADCVVKIEDIEIKNDIAHLPDGLQLDFHTAVHSQGSDAKAGKELLAPQRLVTAKEIAIAASVGKSELVVSKSPHIAIVSTGDELVSIDQAPEPHQIRRSNDITLAAALKSSGFASVELVHIADDQEQIETKLRELMTRCDSLILTGGISKGKYDYIPETLAKLGVSIRFQWVSQRPGKPMWYGQFSRDGNRLPVFALPGNPVSCFTCLRRYAIPALEKWVGLPKSQPVYAKLEHDLTFKPELTLFLPAVADPRPSGELWVKPALFNTSGDFVSVAQTDGFIELPKARKVFPEGEAFQFYPWPR</sequence>
<dbReference type="Pfam" id="PF03454">
    <property type="entry name" value="MoeA_C"/>
    <property type="match status" value="1"/>
</dbReference>
<evidence type="ECO:0000256" key="4">
    <source>
        <dbReference type="ARBA" id="ARBA00023150"/>
    </source>
</evidence>
<accession>A0A927FD02</accession>
<comment type="pathway">
    <text evidence="2 6">Cofactor biosynthesis; molybdopterin biosynthesis.</text>
</comment>
<proteinExistence type="inferred from homology"/>
<dbReference type="InterPro" id="IPR036425">
    <property type="entry name" value="MoaB/Mog-like_dom_sf"/>
</dbReference>
<feature type="domain" description="MoaB/Mog" evidence="7">
    <location>
        <begin position="177"/>
        <end position="319"/>
    </location>
</feature>
<dbReference type="InterPro" id="IPR036688">
    <property type="entry name" value="MoeA_C_domain_IV_sf"/>
</dbReference>
<reference evidence="8" key="1">
    <citation type="submission" date="2020-09" db="EMBL/GenBank/DDBJ databases">
        <title>Pelagicoccus enzymogenes sp. nov. with an EPS production, isolated from marine sediment.</title>
        <authorList>
            <person name="Feng X."/>
        </authorList>
    </citation>
    <scope>NUCLEOTIDE SEQUENCE</scope>
    <source>
        <strain evidence="8">NFK12</strain>
    </source>
</reference>
<evidence type="ECO:0000256" key="3">
    <source>
        <dbReference type="ARBA" id="ARBA00010763"/>
    </source>
</evidence>
<organism evidence="8 9">
    <name type="scientific">Pelagicoccus enzymogenes</name>
    <dbReference type="NCBI Taxonomy" id="2773457"/>
    <lineage>
        <taxon>Bacteria</taxon>
        <taxon>Pseudomonadati</taxon>
        <taxon>Verrucomicrobiota</taxon>
        <taxon>Opitutia</taxon>
        <taxon>Puniceicoccales</taxon>
        <taxon>Pelagicoccaceae</taxon>
        <taxon>Pelagicoccus</taxon>
    </lineage>
</organism>
<dbReference type="EMBL" id="JACYFG010000042">
    <property type="protein sequence ID" value="MBD5781506.1"/>
    <property type="molecule type" value="Genomic_DNA"/>
</dbReference>
<keyword evidence="6" id="KW-0500">Molybdenum</keyword>
<dbReference type="InterPro" id="IPR038987">
    <property type="entry name" value="MoeA-like"/>
</dbReference>
<name>A0A927FD02_9BACT</name>
<comment type="cofactor">
    <cofactor evidence="6">
        <name>Mg(2+)</name>
        <dbReference type="ChEBI" id="CHEBI:18420"/>
    </cofactor>
</comment>
<dbReference type="GO" id="GO:0046872">
    <property type="term" value="F:metal ion binding"/>
    <property type="evidence" value="ECO:0007669"/>
    <property type="project" value="UniProtKB-UniRule"/>
</dbReference>
<comment type="function">
    <text evidence="1 6">Catalyzes the insertion of molybdate into adenylated molybdopterin with the concomitant release of AMP.</text>
</comment>
<dbReference type="InterPro" id="IPR005110">
    <property type="entry name" value="MoeA_linker/N"/>
</dbReference>
<keyword evidence="9" id="KW-1185">Reference proteome</keyword>
<evidence type="ECO:0000313" key="8">
    <source>
        <dbReference type="EMBL" id="MBD5781506.1"/>
    </source>
</evidence>
<dbReference type="Pfam" id="PF03453">
    <property type="entry name" value="MoeA_N"/>
    <property type="match status" value="1"/>
</dbReference>
<dbReference type="RefSeq" id="WP_191618604.1">
    <property type="nucleotide sequence ID" value="NZ_JACYFG010000042.1"/>
</dbReference>
<keyword evidence="4 6" id="KW-0501">Molybdenum cofactor biosynthesis</keyword>
<dbReference type="InterPro" id="IPR036135">
    <property type="entry name" value="MoeA_linker/N_sf"/>
</dbReference>
<dbReference type="AlphaFoldDB" id="A0A927FD02"/>
<comment type="caution">
    <text evidence="8">The sequence shown here is derived from an EMBL/GenBank/DDBJ whole genome shotgun (WGS) entry which is preliminary data.</text>
</comment>
<evidence type="ECO:0000256" key="6">
    <source>
        <dbReference type="RuleBase" id="RU365090"/>
    </source>
</evidence>
<dbReference type="Gene3D" id="3.90.105.10">
    <property type="entry name" value="Molybdopterin biosynthesis moea protein, domain 2"/>
    <property type="match status" value="1"/>
</dbReference>
<dbReference type="SUPFAM" id="SSF63867">
    <property type="entry name" value="MoeA C-terminal domain-like"/>
    <property type="match status" value="1"/>
</dbReference>